<dbReference type="GO" id="GO:0005524">
    <property type="term" value="F:ATP binding"/>
    <property type="evidence" value="ECO:0007669"/>
    <property type="project" value="UniProtKB-KW"/>
</dbReference>
<evidence type="ECO:0000259" key="9">
    <source>
        <dbReference type="Pfam" id="PF23247"/>
    </source>
</evidence>
<evidence type="ECO:0000256" key="6">
    <source>
        <dbReference type="ARBA" id="ARBA00022840"/>
    </source>
</evidence>
<dbReference type="KEGG" id="qlo:115963109"/>
<dbReference type="PANTHER" id="PTHR33463:SF186">
    <property type="entry name" value="NB-ARC DOMAIN-CONTAINING PROTEIN"/>
    <property type="match status" value="1"/>
</dbReference>
<feature type="domain" description="NB-ARC" evidence="8">
    <location>
        <begin position="167"/>
        <end position="325"/>
    </location>
</feature>
<evidence type="ECO:0000256" key="7">
    <source>
        <dbReference type="SAM" id="Coils"/>
    </source>
</evidence>
<dbReference type="GO" id="GO:0006952">
    <property type="term" value="P:defense response"/>
    <property type="evidence" value="ECO:0007669"/>
    <property type="project" value="UniProtKB-KW"/>
</dbReference>
<dbReference type="InterPro" id="IPR057135">
    <property type="entry name" value="At4g27190-like_LRR"/>
</dbReference>
<dbReference type="Pfam" id="PF23247">
    <property type="entry name" value="LRR_RPS2"/>
    <property type="match status" value="1"/>
</dbReference>
<reference evidence="11 12" key="1">
    <citation type="journal article" date="2016" name="G3 (Bethesda)">
        <title>First Draft Assembly and Annotation of the Genome of a California Endemic Oak Quercus lobata Nee (Fagaceae).</title>
        <authorList>
            <person name="Sork V.L."/>
            <person name="Fitz-Gibbon S.T."/>
            <person name="Puiu D."/>
            <person name="Crepeau M."/>
            <person name="Gugger P.F."/>
            <person name="Sherman R."/>
            <person name="Stevens K."/>
            <person name="Langley C.H."/>
            <person name="Pellegrini M."/>
            <person name="Salzberg S.L."/>
        </authorList>
    </citation>
    <scope>NUCLEOTIDE SEQUENCE [LARGE SCALE GENOMIC DNA]</scope>
    <source>
        <strain evidence="11 12">cv. SW786</strain>
    </source>
</reference>
<dbReference type="Gramene" id="QL10p054773:mrna">
    <property type="protein sequence ID" value="QL10p054773:mrna:CDS:2"/>
    <property type="gene ID" value="QL10p054773"/>
</dbReference>
<dbReference type="InParanoid" id="A0A7N2MU10"/>
<dbReference type="InterPro" id="IPR002182">
    <property type="entry name" value="NB-ARC"/>
</dbReference>
<feature type="coiled-coil region" evidence="7">
    <location>
        <begin position="28"/>
        <end position="103"/>
    </location>
</feature>
<evidence type="ECO:0000313" key="12">
    <source>
        <dbReference type="Proteomes" id="UP000594261"/>
    </source>
</evidence>
<feature type="domain" description="Disease resistance R13L4/SHOC-2-like LRR" evidence="10">
    <location>
        <begin position="555"/>
        <end position="705"/>
    </location>
</feature>
<dbReference type="AlphaFoldDB" id="A0A7N2MU10"/>
<evidence type="ECO:0000256" key="1">
    <source>
        <dbReference type="ARBA" id="ARBA00008894"/>
    </source>
</evidence>
<dbReference type="InterPro" id="IPR032675">
    <property type="entry name" value="LRR_dom_sf"/>
</dbReference>
<name>A0A7N2MU10_QUELO</name>
<keyword evidence="4" id="KW-0547">Nucleotide-binding</keyword>
<sequence length="992" mass="113870">MWGAAATQALGNIVTPAVQVGNGIVGCLRSKYDYVRNLSENIAKLEREERYLSSKEADIITMLNRKDQVMERTRECTTWLDEVQEMKDKLQQLRNRYQNISRCFCGICPIHNLLKLGKTIVKKTQEIIALKSRADQINIMIEREPTPPVPIIRKHTEKIDNVPSLNEHVERLLKLLKDDNLKRVGVWGLPGVGKTTVMENLNNKVRDTQLFDNVFWVTLSKGGSVRKIQLIILEQLKLEVKGIHDSNRIADMISEVLVNKRYLLLLDEVFVEINLKEVGIHDDHEHGAVVFAYRDRDFCRLMDDHIKIERLSNDDAKNLFQKIVGDIIDRPSYKKIADRLLKECGGMPQVIKLIADSLRNEDDPAVWRHLLSDMQSPGTEPVQEMQELYKAFKLIYDKLPVDKKPCLLYWALFPPEYEVYQEYLIECWKAEQFIVEVRKLGDARDKGHAIIRDFEKKSLLERGSKAGHFKMPLFLRRMALKITYQEEKDSKFLLIDGEEIEEQLSEEEWEDVQRVSLIGQKLCNLPNRPTCSKISTLLLQKNPSLTKIPESFFESMCGLKVLDLYDTRIISLPSSISNLINLRVMYLNNCGELAELPPQVEELKSLEILDLRSTGILTLPEELAQLTGLKCLRVSFKQNFGCPNHINGQPKELIPSNVIASLSSLQELSIDVDFKNQSWNQIVDRVAEEVASLKALTSLCFYFPRLSCFETFIENCISWKRNSMGWEGNGFRSFRILVGNHKADTFLGFDFFGYTAERHLRFSAGEEDIPFALSKILNKALSFELIGHHRAKNLSVFGTEYLKEVEACTIEECNEIESIIDGTIATGVLFEFLQKLHLINLPKLVSIFRGSIDSMSLTKLTTLTLKKCPKLKCLLPGDMIQLLCHLQDLQVEECFEINKIIEDGGIVQSESLPRLKNMELYNLPKLLSVCEDNSFEWPSLEIVKIKTCSELKDLPFSVENAPRLRVIECTTNWWNKLNDSTKDRLKDLHSIT</sequence>
<dbReference type="Proteomes" id="UP000594261">
    <property type="component" value="Chromosome 10"/>
</dbReference>
<dbReference type="EnsemblPlants" id="QL10p054773:mrna">
    <property type="protein sequence ID" value="QL10p054773:mrna:CDS:2"/>
    <property type="gene ID" value="QL10p054773"/>
</dbReference>
<dbReference type="Gene3D" id="3.40.50.300">
    <property type="entry name" value="P-loop containing nucleotide triphosphate hydrolases"/>
    <property type="match status" value="1"/>
</dbReference>
<evidence type="ECO:0008006" key="13">
    <source>
        <dbReference type="Google" id="ProtNLM"/>
    </source>
</evidence>
<organism evidence="11 12">
    <name type="scientific">Quercus lobata</name>
    <name type="common">Valley oak</name>
    <dbReference type="NCBI Taxonomy" id="97700"/>
    <lineage>
        <taxon>Eukaryota</taxon>
        <taxon>Viridiplantae</taxon>
        <taxon>Streptophyta</taxon>
        <taxon>Embryophyta</taxon>
        <taxon>Tracheophyta</taxon>
        <taxon>Spermatophyta</taxon>
        <taxon>Magnoliopsida</taxon>
        <taxon>eudicotyledons</taxon>
        <taxon>Gunneridae</taxon>
        <taxon>Pentapetalae</taxon>
        <taxon>rosids</taxon>
        <taxon>fabids</taxon>
        <taxon>Fagales</taxon>
        <taxon>Fagaceae</taxon>
        <taxon>Quercus</taxon>
    </lineage>
</organism>
<dbReference type="RefSeq" id="XP_030937863.1">
    <property type="nucleotide sequence ID" value="XM_031082003.1"/>
</dbReference>
<accession>A0A7N2MU10</accession>
<keyword evidence="12" id="KW-1185">Reference proteome</keyword>
<evidence type="ECO:0000259" key="8">
    <source>
        <dbReference type="Pfam" id="PF00931"/>
    </source>
</evidence>
<keyword evidence="3" id="KW-0677">Repeat</keyword>
<dbReference type="InterPro" id="IPR036388">
    <property type="entry name" value="WH-like_DNA-bd_sf"/>
</dbReference>
<dbReference type="Pfam" id="PF00931">
    <property type="entry name" value="NB-ARC"/>
    <property type="match status" value="1"/>
</dbReference>
<dbReference type="SUPFAM" id="SSF52540">
    <property type="entry name" value="P-loop containing nucleoside triphosphate hydrolases"/>
    <property type="match status" value="1"/>
</dbReference>
<keyword evidence="5" id="KW-0611">Plant defense</keyword>
<dbReference type="InterPro" id="IPR027417">
    <property type="entry name" value="P-loop_NTPase"/>
</dbReference>
<dbReference type="EMBL" id="LRBV02000010">
    <property type="status" value="NOT_ANNOTATED_CDS"/>
    <property type="molecule type" value="Genomic_DNA"/>
</dbReference>
<dbReference type="InterPro" id="IPR055414">
    <property type="entry name" value="LRR_R13L4/SHOC2-like"/>
</dbReference>
<dbReference type="Gene3D" id="1.10.8.430">
    <property type="entry name" value="Helical domain of apoptotic protease-activating factors"/>
    <property type="match status" value="1"/>
</dbReference>
<keyword evidence="6" id="KW-0067">ATP-binding</keyword>
<evidence type="ECO:0000256" key="5">
    <source>
        <dbReference type="ARBA" id="ARBA00022821"/>
    </source>
</evidence>
<dbReference type="Gene3D" id="1.10.10.10">
    <property type="entry name" value="Winged helix-like DNA-binding domain superfamily/Winged helix DNA-binding domain"/>
    <property type="match status" value="1"/>
</dbReference>
<reference evidence="11" key="2">
    <citation type="submission" date="2021-01" db="UniProtKB">
        <authorList>
            <consortium name="EnsemblPlants"/>
        </authorList>
    </citation>
    <scope>IDENTIFICATION</scope>
</reference>
<proteinExistence type="inferred from homology"/>
<keyword evidence="2" id="KW-0433">Leucine-rich repeat</keyword>
<dbReference type="InterPro" id="IPR042197">
    <property type="entry name" value="Apaf_helical"/>
</dbReference>
<feature type="domain" description="Disease resistance protein At4g27190-like leucine-rich repeats" evidence="9">
    <location>
        <begin position="854"/>
        <end position="958"/>
    </location>
</feature>
<dbReference type="PANTHER" id="PTHR33463">
    <property type="entry name" value="NB-ARC DOMAIN-CONTAINING PROTEIN-RELATED"/>
    <property type="match status" value="1"/>
</dbReference>
<dbReference type="PRINTS" id="PR00364">
    <property type="entry name" value="DISEASERSIST"/>
</dbReference>
<keyword evidence="7" id="KW-0175">Coiled coil</keyword>
<comment type="similarity">
    <text evidence="1">Belongs to the disease resistance NB-LRR family.</text>
</comment>
<gene>
    <name evidence="11" type="primary">LOC115963109</name>
</gene>
<evidence type="ECO:0000256" key="2">
    <source>
        <dbReference type="ARBA" id="ARBA00022614"/>
    </source>
</evidence>
<evidence type="ECO:0000259" key="10">
    <source>
        <dbReference type="Pfam" id="PF23598"/>
    </source>
</evidence>
<dbReference type="InterPro" id="IPR050905">
    <property type="entry name" value="Plant_NBS-LRR"/>
</dbReference>
<dbReference type="Pfam" id="PF23598">
    <property type="entry name" value="LRR_14"/>
    <property type="match status" value="1"/>
</dbReference>
<evidence type="ECO:0000256" key="3">
    <source>
        <dbReference type="ARBA" id="ARBA00022737"/>
    </source>
</evidence>
<dbReference type="SUPFAM" id="SSF52058">
    <property type="entry name" value="L domain-like"/>
    <property type="match status" value="1"/>
</dbReference>
<dbReference type="Gene3D" id="3.80.10.10">
    <property type="entry name" value="Ribonuclease Inhibitor"/>
    <property type="match status" value="2"/>
</dbReference>
<dbReference type="GeneID" id="115963109"/>
<dbReference type="GO" id="GO:0043531">
    <property type="term" value="F:ADP binding"/>
    <property type="evidence" value="ECO:0007669"/>
    <property type="project" value="InterPro"/>
</dbReference>
<evidence type="ECO:0000313" key="11">
    <source>
        <dbReference type="EnsemblPlants" id="QL10p054773:mrna:CDS:2"/>
    </source>
</evidence>
<dbReference type="OMA" id="HFKMYEY"/>
<dbReference type="OrthoDB" id="1691503at2759"/>
<protein>
    <recommendedName>
        <fullName evidence="13">NB-ARC domain-containing protein</fullName>
    </recommendedName>
</protein>
<evidence type="ECO:0000256" key="4">
    <source>
        <dbReference type="ARBA" id="ARBA00022741"/>
    </source>
</evidence>